<dbReference type="PANTHER" id="PTHR32294:SF0">
    <property type="entry name" value="DNA POLYMERASE III SUBUNIT ALPHA"/>
    <property type="match status" value="1"/>
</dbReference>
<dbReference type="Pfam" id="PF02811">
    <property type="entry name" value="PHP"/>
    <property type="match status" value="1"/>
</dbReference>
<sequence>MSVVHLHTYSAYSLLSGTMTPQTIVSEVKKKGYRAVALTDRNVLYGVVPFYKACVAQNIQPIIGLTADILVSEEKEVSYSLILLAKNWEGYQNLMKISSAIQTKSPQGIPLKWLRAYHRGLFAISPGIEGEIEGLILNGELEAAVEKAKYYQQLFEPNSFFLSIQPFPTREHHRLMENILQINQNFNIPVVATNKAMFANPEDYPAWKAIIAIRENVQLDDLQEDKLEREYYVKSADTMKTFFQNHQAVLQSTIDIAAQCHVELPFHQQLLPKYPLKNQSSDDYLAQLCWQGLEERVPQPTDVYKERLTYELETIKKMHYSDYFLIVWDYVKFAKENGITVGPGRGSAAGSLVAYCLNITDVDPIKFHLLFERFLNPERVSMPDIDIDFPDHRRDEVIEYVAEKYGKNHVAQIITFGTFAAKAAIRDAARVYGLTNKEINQLSKSIPNKLGISLTDARKESKELQKLTQHEKIKTIFEIACKIEGLPRHTSTHAAGVVISDAPLIEQIPLQTGSGEVLLTQFPMGTLEEIGLLKMDFLGLRNLSLIEAILKSIHYKENRRINLQAIPINDEKTFALLQAGKTTGIFQLESDGMRNVLVQLKPTNFEDIVAVNALYRPGPMANIPTFIRRKHGVETVVYPHPDLKEILQPTYGVIVYQEQIMQIASKMAGFSLGEADLLRRAVSKKKRHILDQERHHFVEGAKKKGYDEQVAHNIYDLIVRFADYGFPRGHAVAYSMLAYQLAYLKAHFPLHFMACLLTSVIGNEDKITSYARELRHLGFTLKPPSINKSSYRFEVENNRIRFSLAAIKGVGIQALKEIMTARKERPFHDLFDFCLRVSLKVVNRKTIEHLIYAGSFDEFGKDRATLLATLDVAIEHAQLMKPDDYQMDIQFFQSLGIQPKYVEVEPMPLDLKLQNEKQVLGMFISEHPVSINREIFQLHGAIFIDEIEKEKQTVKIAAYIQEERRIRTKNGEAMAFLQISDETDEISAVVFPDVYKKSMVFLKKGETVFLTGYMERRKGNKQFVIREAEHVEELKKRTGNHRLFIKITVERQAQERLVELDQILKKNNGNTPVILYFEKTKKTVRLQSNQWIDPNNKVIEAIRALFGTSNVVLK</sequence>
<dbReference type="NCBIfam" id="NF004226">
    <property type="entry name" value="PRK05673.1"/>
    <property type="match status" value="1"/>
</dbReference>
<evidence type="ECO:0000259" key="11">
    <source>
        <dbReference type="SMART" id="SM00481"/>
    </source>
</evidence>
<keyword evidence="7" id="KW-0235">DNA replication</keyword>
<evidence type="ECO:0000256" key="9">
    <source>
        <dbReference type="ARBA" id="ARBA00025611"/>
    </source>
</evidence>
<evidence type="ECO:0000256" key="3">
    <source>
        <dbReference type="ARBA" id="ARBA00012417"/>
    </source>
</evidence>
<accession>A0ABT2WFG6</accession>
<dbReference type="InterPro" id="IPR016195">
    <property type="entry name" value="Pol/histidinol_Pase-like"/>
</dbReference>
<dbReference type="SMART" id="SM00481">
    <property type="entry name" value="POLIIIAc"/>
    <property type="match status" value="1"/>
</dbReference>
<keyword evidence="6 12" id="KW-0548">Nucleotidyltransferase</keyword>
<dbReference type="Pfam" id="PF07733">
    <property type="entry name" value="DNA_pol3_alpha"/>
    <property type="match status" value="1"/>
</dbReference>
<dbReference type="PANTHER" id="PTHR32294">
    <property type="entry name" value="DNA POLYMERASE III SUBUNIT ALPHA"/>
    <property type="match status" value="1"/>
</dbReference>
<comment type="subcellular location">
    <subcellularLocation>
        <location evidence="1">Cytoplasm</location>
    </subcellularLocation>
</comment>
<evidence type="ECO:0000256" key="10">
    <source>
        <dbReference type="ARBA" id="ARBA00049244"/>
    </source>
</evidence>
<dbReference type="InterPro" id="IPR003141">
    <property type="entry name" value="Pol/His_phosphatase_N"/>
</dbReference>
<dbReference type="Gene3D" id="2.40.50.140">
    <property type="entry name" value="Nucleic acid-binding proteins"/>
    <property type="match status" value="1"/>
</dbReference>
<dbReference type="SUPFAM" id="SSF89550">
    <property type="entry name" value="PHP domain-like"/>
    <property type="match status" value="1"/>
</dbReference>
<dbReference type="InterPro" id="IPR012340">
    <property type="entry name" value="NA-bd_OB-fold"/>
</dbReference>
<evidence type="ECO:0000256" key="2">
    <source>
        <dbReference type="ARBA" id="ARBA00009496"/>
    </source>
</evidence>
<dbReference type="InterPro" id="IPR040982">
    <property type="entry name" value="DNA_pol3_finger"/>
</dbReference>
<dbReference type="NCBIfam" id="TIGR00594">
    <property type="entry name" value="polc"/>
    <property type="match status" value="1"/>
</dbReference>
<comment type="caution">
    <text evidence="12">The sequence shown here is derived from an EMBL/GenBank/DDBJ whole genome shotgun (WGS) entry which is preliminary data.</text>
</comment>
<evidence type="ECO:0000256" key="8">
    <source>
        <dbReference type="ARBA" id="ARBA00022932"/>
    </source>
</evidence>
<dbReference type="Pfam" id="PF14579">
    <property type="entry name" value="HHH_6"/>
    <property type="match status" value="1"/>
</dbReference>
<dbReference type="RefSeq" id="WP_263061571.1">
    <property type="nucleotide sequence ID" value="NZ_JAOUSE010000021.1"/>
</dbReference>
<dbReference type="GO" id="GO:0003887">
    <property type="term" value="F:DNA-directed DNA polymerase activity"/>
    <property type="evidence" value="ECO:0007669"/>
    <property type="project" value="UniProtKB-EC"/>
</dbReference>
<evidence type="ECO:0000256" key="4">
    <source>
        <dbReference type="ARBA" id="ARBA00019114"/>
    </source>
</evidence>
<dbReference type="CDD" id="cd04485">
    <property type="entry name" value="DnaE_OBF"/>
    <property type="match status" value="1"/>
</dbReference>
<proteinExistence type="inferred from homology"/>
<evidence type="ECO:0000256" key="1">
    <source>
        <dbReference type="ARBA" id="ARBA00004496"/>
    </source>
</evidence>
<dbReference type="InterPro" id="IPR041931">
    <property type="entry name" value="DNA_pol3_alpha_thumb_dom"/>
</dbReference>
<evidence type="ECO:0000256" key="5">
    <source>
        <dbReference type="ARBA" id="ARBA00022679"/>
    </source>
</evidence>
<protein>
    <recommendedName>
        <fullName evidence="4">DNA polymerase III subunit alpha</fullName>
        <ecNumber evidence="3">2.7.7.7</ecNumber>
    </recommendedName>
</protein>
<comment type="function">
    <text evidence="9">DNA polymerase III is a complex, multichain enzyme responsible for most of the replicative synthesis in bacteria. This DNA polymerase also exhibits 3' to 5' exonuclease activity. The alpha chain is the DNA polymerase.</text>
</comment>
<evidence type="ECO:0000256" key="6">
    <source>
        <dbReference type="ARBA" id="ARBA00022695"/>
    </source>
</evidence>
<feature type="domain" description="Polymerase/histidinol phosphatase N-terminal" evidence="11">
    <location>
        <begin position="4"/>
        <end position="71"/>
    </location>
</feature>
<dbReference type="InterPro" id="IPR011708">
    <property type="entry name" value="DNA_pol3_alpha_NTPase_dom"/>
</dbReference>
<dbReference type="Proteomes" id="UP001208656">
    <property type="component" value="Unassembled WGS sequence"/>
</dbReference>
<dbReference type="EMBL" id="JAOUSE010000021">
    <property type="protein sequence ID" value="MCU9594441.1"/>
    <property type="molecule type" value="Genomic_DNA"/>
</dbReference>
<dbReference type="Gene3D" id="1.10.10.1600">
    <property type="entry name" value="Bacterial DNA polymerase III alpha subunit, thumb domain"/>
    <property type="match status" value="1"/>
</dbReference>
<name>A0ABT2WFG6_9BACI</name>
<comment type="similarity">
    <text evidence="2">Belongs to the DNA polymerase type-C family. DnaE subfamily.</text>
</comment>
<dbReference type="Gene3D" id="1.10.150.870">
    <property type="match status" value="1"/>
</dbReference>
<keyword evidence="5 12" id="KW-0808">Transferase</keyword>
<dbReference type="InterPro" id="IPR029460">
    <property type="entry name" value="DNAPol_HHH"/>
</dbReference>
<evidence type="ECO:0000313" key="13">
    <source>
        <dbReference type="Proteomes" id="UP001208656"/>
    </source>
</evidence>
<keyword evidence="8" id="KW-0239">DNA-directed DNA polymerase</keyword>
<dbReference type="InterPro" id="IPR004013">
    <property type="entry name" value="PHP_dom"/>
</dbReference>
<evidence type="ECO:0000313" key="12">
    <source>
        <dbReference type="EMBL" id="MCU9594441.1"/>
    </source>
</evidence>
<dbReference type="InterPro" id="IPR004365">
    <property type="entry name" value="NA-bd_OB_tRNA"/>
</dbReference>
<dbReference type="EC" id="2.7.7.7" evidence="3"/>
<keyword evidence="13" id="KW-1185">Reference proteome</keyword>
<reference evidence="12 13" key="1">
    <citation type="submission" date="2022-10" db="EMBL/GenBank/DDBJ databases">
        <title>Description of Fervidibacillus gen. nov. in the family Fervidibacillaceae fam. nov. with two species, Fervidibacillus albus sp. nov., and Fervidibacillus halotolerans sp. nov., isolated from tidal flat sediments.</title>
        <authorList>
            <person name="Kwon K.K."/>
            <person name="Yang S.-H."/>
        </authorList>
    </citation>
    <scope>NUCLEOTIDE SEQUENCE [LARGE SCALE GENOMIC DNA]</scope>
    <source>
        <strain evidence="12 13">DSM 23332</strain>
    </source>
</reference>
<dbReference type="InterPro" id="IPR004805">
    <property type="entry name" value="DnaE2/DnaE/PolC"/>
</dbReference>
<dbReference type="Pfam" id="PF01336">
    <property type="entry name" value="tRNA_anti-codon"/>
    <property type="match status" value="1"/>
</dbReference>
<gene>
    <name evidence="12" type="primary">dnaE</name>
    <name evidence="12" type="ORF">OEV82_08225</name>
</gene>
<comment type="catalytic activity">
    <reaction evidence="10">
        <text>DNA(n) + a 2'-deoxyribonucleoside 5'-triphosphate = DNA(n+1) + diphosphate</text>
        <dbReference type="Rhea" id="RHEA:22508"/>
        <dbReference type="Rhea" id="RHEA-COMP:17339"/>
        <dbReference type="Rhea" id="RHEA-COMP:17340"/>
        <dbReference type="ChEBI" id="CHEBI:33019"/>
        <dbReference type="ChEBI" id="CHEBI:61560"/>
        <dbReference type="ChEBI" id="CHEBI:173112"/>
        <dbReference type="EC" id="2.7.7.7"/>
    </reaction>
</comment>
<dbReference type="Gene3D" id="3.20.20.140">
    <property type="entry name" value="Metal-dependent hydrolases"/>
    <property type="match status" value="1"/>
</dbReference>
<evidence type="ECO:0000256" key="7">
    <source>
        <dbReference type="ARBA" id="ARBA00022705"/>
    </source>
</evidence>
<dbReference type="Pfam" id="PF17657">
    <property type="entry name" value="DNA_pol3_finger"/>
    <property type="match status" value="1"/>
</dbReference>
<organism evidence="12 13">
    <name type="scientific">Pallidibacillus thermolactis</name>
    <dbReference type="NCBI Taxonomy" id="251051"/>
    <lineage>
        <taxon>Bacteria</taxon>
        <taxon>Bacillati</taxon>
        <taxon>Bacillota</taxon>
        <taxon>Bacilli</taxon>
        <taxon>Bacillales</taxon>
        <taxon>Bacillaceae</taxon>
        <taxon>Pallidibacillus</taxon>
    </lineage>
</organism>